<protein>
    <recommendedName>
        <fullName evidence="3">Peptidase</fullName>
    </recommendedName>
</protein>
<accession>A0A7Z2S7U8</accession>
<evidence type="ECO:0000313" key="2">
    <source>
        <dbReference type="Proteomes" id="UP000464468"/>
    </source>
</evidence>
<keyword evidence="2" id="KW-1185">Reference proteome</keyword>
<reference evidence="1 2" key="1">
    <citation type="submission" date="2020-01" db="EMBL/GenBank/DDBJ databases">
        <title>Sphingomonas sp. C33 whole genome sequece.</title>
        <authorList>
            <person name="Park C."/>
        </authorList>
    </citation>
    <scope>NUCLEOTIDE SEQUENCE [LARGE SCALE GENOMIC DNA]</scope>
    <source>
        <strain evidence="1 2">C33</strain>
    </source>
</reference>
<evidence type="ECO:0000313" key="1">
    <source>
        <dbReference type="EMBL" id="QHL90691.1"/>
    </source>
</evidence>
<dbReference type="Proteomes" id="UP000464468">
    <property type="component" value="Chromosome"/>
</dbReference>
<name>A0A7Z2S7U8_9SPHN</name>
<proteinExistence type="predicted"/>
<dbReference type="KEGG" id="schy:GVO57_07400"/>
<dbReference type="RefSeq" id="WP_160592618.1">
    <property type="nucleotide sequence ID" value="NZ_CP047895.1"/>
</dbReference>
<evidence type="ECO:0008006" key="3">
    <source>
        <dbReference type="Google" id="ProtNLM"/>
    </source>
</evidence>
<dbReference type="AlphaFoldDB" id="A0A7Z2S7U8"/>
<gene>
    <name evidence="1" type="ORF">GVO57_07400</name>
</gene>
<dbReference type="EMBL" id="CP047895">
    <property type="protein sequence ID" value="QHL90691.1"/>
    <property type="molecule type" value="Genomic_DNA"/>
</dbReference>
<organism evidence="1 2">
    <name type="scientific">Sphingomonas changnyeongensis</name>
    <dbReference type="NCBI Taxonomy" id="2698679"/>
    <lineage>
        <taxon>Bacteria</taxon>
        <taxon>Pseudomonadati</taxon>
        <taxon>Pseudomonadota</taxon>
        <taxon>Alphaproteobacteria</taxon>
        <taxon>Sphingomonadales</taxon>
        <taxon>Sphingomonadaceae</taxon>
        <taxon>Sphingomonas</taxon>
    </lineage>
</organism>
<sequence>MDRTIVIMRPGTFTSVEGQAVSFTAEDLAGVAAAYDPAADPAPLVVGHPQLDAPAYGWAKALRMDGDRLVADAERIEPAFAEAVKDGRYAKISSSFYPPDHPANPAPGRWYLKHIGFLGAAAPAVKGLGTVQFREAVDQAPLATFEQEEKITVTDKTVSLAEREKDIEAREAALREREAAATAAARAALHAANVSFAEGMVAEAKLAPAGKSLLVGVLDSLEAVETVSFGEAGELAPAAALKKLLSGAKPLVSLGEAAGAEKATTGAISFAAPSGYSVDPKGAEIHRRAKALQASTPNLGWMDAVRLAQG</sequence>